<evidence type="ECO:0000256" key="3">
    <source>
        <dbReference type="ARBA" id="ARBA00023004"/>
    </source>
</evidence>
<sequence>MAVMSMTLFAALRCAGLLLLALAGAPAPAAPAPQDTLAQRLQACTVCHGAEGRATPQGYHPRLAGKPADYLYQQLLAFRDGRRPNAVMAGLMAPLSDAYLREIAAYFATLDLPYPPPARPAASPAQLRRGEQLVRQGDKARGLPACAACHGAGLGGRLPGIPGLLGLPPDYLLGQLGAWRVGQRRAQDPDCMAELARRLSPEDVAAVTRWIAHQPVPPGLQPEAPAPLPEPCGAAP</sequence>
<protein>
    <submittedName>
        <fullName evidence="9">C-type cytochrome</fullName>
    </submittedName>
</protein>
<dbReference type="Gene3D" id="1.10.760.10">
    <property type="entry name" value="Cytochrome c-like domain"/>
    <property type="match status" value="2"/>
</dbReference>
<dbReference type="PANTHER" id="PTHR33751:SF11">
    <property type="entry name" value="BLL4483 PROTEIN"/>
    <property type="match status" value="1"/>
</dbReference>
<feature type="binding site" description="covalent" evidence="4">
    <location>
        <position position="149"/>
    </location>
    <ligand>
        <name>heme c</name>
        <dbReference type="ChEBI" id="CHEBI:61717"/>
        <label>2</label>
    </ligand>
</feature>
<evidence type="ECO:0000256" key="2">
    <source>
        <dbReference type="ARBA" id="ARBA00022723"/>
    </source>
</evidence>
<feature type="binding site" description="covalent" evidence="4">
    <location>
        <position position="47"/>
    </location>
    <ligand>
        <name>heme c</name>
        <dbReference type="ChEBI" id="CHEBI:61717"/>
        <label>1</label>
    </ligand>
</feature>
<dbReference type="PROSITE" id="PS51007">
    <property type="entry name" value="CYTC"/>
    <property type="match status" value="2"/>
</dbReference>
<feature type="binding site" description="axial binding residue" evidence="5">
    <location>
        <position position="88"/>
    </location>
    <ligand>
        <name>heme c</name>
        <dbReference type="ChEBI" id="CHEBI:61717"/>
        <label>1</label>
    </ligand>
    <ligandPart>
        <name>Fe</name>
        <dbReference type="ChEBI" id="CHEBI:18248"/>
    </ligandPart>
</feature>
<name>A0A931NHD1_9BURK</name>
<evidence type="ECO:0000256" key="7">
    <source>
        <dbReference type="SAM" id="SignalP"/>
    </source>
</evidence>
<dbReference type="GO" id="GO:0005506">
    <property type="term" value="F:iron ion binding"/>
    <property type="evidence" value="ECO:0007669"/>
    <property type="project" value="InterPro"/>
</dbReference>
<keyword evidence="7" id="KW-0732">Signal</keyword>
<dbReference type="Pfam" id="PF00034">
    <property type="entry name" value="Cytochrom_C"/>
    <property type="match status" value="1"/>
</dbReference>
<keyword evidence="10" id="KW-1185">Reference proteome</keyword>
<dbReference type="PANTHER" id="PTHR33751">
    <property type="entry name" value="CBB3-TYPE CYTOCHROME C OXIDASE SUBUNIT FIXP"/>
    <property type="match status" value="1"/>
</dbReference>
<feature type="binding site" description="covalent" evidence="4">
    <location>
        <position position="44"/>
    </location>
    <ligand>
        <name>heme c</name>
        <dbReference type="ChEBI" id="CHEBI:61717"/>
        <label>1</label>
    </ligand>
</feature>
<feature type="domain" description="Cytochrome c" evidence="8">
    <location>
        <begin position="28"/>
        <end position="111"/>
    </location>
</feature>
<evidence type="ECO:0000256" key="6">
    <source>
        <dbReference type="SAM" id="MobiDB-lite"/>
    </source>
</evidence>
<feature type="compositionally biased region" description="Pro residues" evidence="6">
    <location>
        <begin position="215"/>
        <end position="230"/>
    </location>
</feature>
<keyword evidence="3 5" id="KW-0408">Iron</keyword>
<feature type="binding site" description="axial binding residue" evidence="5">
    <location>
        <position position="192"/>
    </location>
    <ligand>
        <name>heme c</name>
        <dbReference type="ChEBI" id="CHEBI:61717"/>
        <label>2</label>
    </ligand>
    <ligandPart>
        <name>Fe</name>
        <dbReference type="ChEBI" id="CHEBI:18248"/>
    </ligandPart>
</feature>
<dbReference type="InterPro" id="IPR024167">
    <property type="entry name" value="Cytochrome_c4-like"/>
</dbReference>
<dbReference type="SUPFAM" id="SSF46626">
    <property type="entry name" value="Cytochrome c"/>
    <property type="match status" value="2"/>
</dbReference>
<feature type="signal peptide" evidence="7">
    <location>
        <begin position="1"/>
        <end position="29"/>
    </location>
</feature>
<dbReference type="AlphaFoldDB" id="A0A931NHD1"/>
<gene>
    <name evidence="9" type="ORF">I7X39_14435</name>
</gene>
<dbReference type="PIRSF" id="PIRSF000005">
    <property type="entry name" value="Cytochrome_c4"/>
    <property type="match status" value="1"/>
</dbReference>
<dbReference type="GO" id="GO:0042597">
    <property type="term" value="C:periplasmic space"/>
    <property type="evidence" value="ECO:0007669"/>
    <property type="project" value="InterPro"/>
</dbReference>
<feature type="binding site" description="axial binding residue" evidence="5">
    <location>
        <position position="150"/>
    </location>
    <ligand>
        <name>heme c</name>
        <dbReference type="ChEBI" id="CHEBI:61717"/>
        <label>2</label>
    </ligand>
    <ligandPart>
        <name>Fe</name>
        <dbReference type="ChEBI" id="CHEBI:18248"/>
    </ligandPart>
</feature>
<organism evidence="9 10">
    <name type="scientific">Inhella proteolytica</name>
    <dbReference type="NCBI Taxonomy" id="2795029"/>
    <lineage>
        <taxon>Bacteria</taxon>
        <taxon>Pseudomonadati</taxon>
        <taxon>Pseudomonadota</taxon>
        <taxon>Betaproteobacteria</taxon>
        <taxon>Burkholderiales</taxon>
        <taxon>Sphaerotilaceae</taxon>
        <taxon>Inhella</taxon>
    </lineage>
</organism>
<evidence type="ECO:0000256" key="5">
    <source>
        <dbReference type="PIRSR" id="PIRSR000005-2"/>
    </source>
</evidence>
<keyword evidence="2 5" id="KW-0479">Metal-binding</keyword>
<keyword evidence="1 4" id="KW-0349">Heme</keyword>
<dbReference type="GO" id="GO:0020037">
    <property type="term" value="F:heme binding"/>
    <property type="evidence" value="ECO:0007669"/>
    <property type="project" value="InterPro"/>
</dbReference>
<evidence type="ECO:0000256" key="1">
    <source>
        <dbReference type="ARBA" id="ARBA00022617"/>
    </source>
</evidence>
<proteinExistence type="predicted"/>
<reference evidence="9" key="1">
    <citation type="submission" date="2020-12" db="EMBL/GenBank/DDBJ databases">
        <title>The genome sequence of Inhella sp. 1Y17.</title>
        <authorList>
            <person name="Liu Y."/>
        </authorList>
    </citation>
    <scope>NUCLEOTIDE SEQUENCE</scope>
    <source>
        <strain evidence="9">1Y17</strain>
    </source>
</reference>
<feature type="domain" description="Cytochrome c" evidence="8">
    <location>
        <begin position="125"/>
        <end position="215"/>
    </location>
</feature>
<comment type="PTM">
    <text evidence="4">Binds 2 heme c groups covalently per subunit.</text>
</comment>
<evidence type="ECO:0000256" key="4">
    <source>
        <dbReference type="PIRSR" id="PIRSR000005-1"/>
    </source>
</evidence>
<dbReference type="InterPro" id="IPR036909">
    <property type="entry name" value="Cyt_c-like_dom_sf"/>
</dbReference>
<comment type="caution">
    <text evidence="9">The sequence shown here is derived from an EMBL/GenBank/DDBJ whole genome shotgun (WGS) entry which is preliminary data.</text>
</comment>
<feature type="chain" id="PRO_5037182640" evidence="7">
    <location>
        <begin position="30"/>
        <end position="236"/>
    </location>
</feature>
<accession>A0A931NHD1</accession>
<feature type="binding site" description="axial binding residue" evidence="5">
    <location>
        <position position="48"/>
    </location>
    <ligand>
        <name>heme c</name>
        <dbReference type="ChEBI" id="CHEBI:61717"/>
        <label>1</label>
    </ligand>
    <ligandPart>
        <name>Fe</name>
        <dbReference type="ChEBI" id="CHEBI:18248"/>
    </ligandPart>
</feature>
<feature type="binding site" description="covalent" evidence="4">
    <location>
        <position position="146"/>
    </location>
    <ligand>
        <name>heme c</name>
        <dbReference type="ChEBI" id="CHEBI:61717"/>
        <label>2</label>
    </ligand>
</feature>
<dbReference type="EMBL" id="JAEDAK010000009">
    <property type="protein sequence ID" value="MBH9578101.1"/>
    <property type="molecule type" value="Genomic_DNA"/>
</dbReference>
<evidence type="ECO:0000313" key="10">
    <source>
        <dbReference type="Proteomes" id="UP000613266"/>
    </source>
</evidence>
<dbReference type="GO" id="GO:0009055">
    <property type="term" value="F:electron transfer activity"/>
    <property type="evidence" value="ECO:0007669"/>
    <property type="project" value="InterPro"/>
</dbReference>
<dbReference type="InterPro" id="IPR050597">
    <property type="entry name" value="Cytochrome_c_Oxidase_Subunit"/>
</dbReference>
<evidence type="ECO:0000313" key="9">
    <source>
        <dbReference type="EMBL" id="MBH9578101.1"/>
    </source>
</evidence>
<dbReference type="InterPro" id="IPR009056">
    <property type="entry name" value="Cyt_c-like_dom"/>
</dbReference>
<evidence type="ECO:0000259" key="8">
    <source>
        <dbReference type="PROSITE" id="PS51007"/>
    </source>
</evidence>
<feature type="region of interest" description="Disordered" evidence="6">
    <location>
        <begin position="215"/>
        <end position="236"/>
    </location>
</feature>
<dbReference type="Proteomes" id="UP000613266">
    <property type="component" value="Unassembled WGS sequence"/>
</dbReference>